<protein>
    <recommendedName>
        <fullName evidence="3">KAP NTPase domain-containing protein</fullName>
    </recommendedName>
</protein>
<evidence type="ECO:0000256" key="1">
    <source>
        <dbReference type="SAM" id="MobiDB-lite"/>
    </source>
</evidence>
<sequence length="761" mass="82569">MATKTPSSSAAPDEQERASREPIESPAPEPTARSRRTKRAPQAADTARDRLRIEVSLGDVVAAAADVLVVPAFQDGPVAGQWERVVGRLGVSDPPGRVRSGQVVPVDVAPDSGRELVVLAGTVPPDRVAGRVTLNAIEEVGAALGRHLADRGLRTVATPDLVMSLPGASAVPWMRSLEQGWRSSAPDDARLLVVVDDEAAFDELAKLYPTAARDPAREPASTPTPDPTLAPEPAQVAAGLTNLVHDQPASSDELGRASLANELASLFRELAAAHDRPEAFAAHLDAPWGAGKSTLVGFLADALRTGPQPWTIVSLDAWRSSQLSPAWWALLGQLRTDVRSSLGFWARRRFDVTRFAQALRRLWRIWLPPMVVLVVLGVLWARAVDVSATMSVVTAVVAFAAAMGGLGSRFLSLGSVQGARVHERLTDNPMDEVADQIWSIRRSSPRPILLVLDDLDRCNDVFAVELLDAVQTLLRHAPSRRRPDHQPEALIVLAVGDGRWLRAAYEHAYEVFSPYVSEPGRPLGHLFLDKLFQLRIELPRLSGSQVSGYLTRLLDLREEATDTAGRAANLAAQISAAPEVATTKAQSLDALLSDVMSQATDLPAQQREELADAVLRTRRSDTHRTQRQRHLLEQYAHLLEPNPRATKRFLMSYNVAFAARITEPEPIEPATLALWTVLSTRWPALAEWIRDALPLGGEVRASDESGHPSRLLLEPPVRAVMDSPLGGPLDRVRMLRCCGYPPDPGLQMRADGVESGGSPPA</sequence>
<evidence type="ECO:0000259" key="3">
    <source>
        <dbReference type="Pfam" id="PF07693"/>
    </source>
</evidence>
<gene>
    <name evidence="4" type="ORF">CCO02nite_15270</name>
</gene>
<accession>A0A511JAR7</accession>
<feature type="transmembrane region" description="Helical" evidence="2">
    <location>
        <begin position="362"/>
        <end position="381"/>
    </location>
</feature>
<evidence type="ECO:0000313" key="5">
    <source>
        <dbReference type="Proteomes" id="UP000321720"/>
    </source>
</evidence>
<dbReference type="InterPro" id="IPR011646">
    <property type="entry name" value="KAP_P-loop"/>
</dbReference>
<dbReference type="Gene3D" id="3.40.50.300">
    <property type="entry name" value="P-loop containing nucleotide triphosphate hydrolases"/>
    <property type="match status" value="1"/>
</dbReference>
<dbReference type="PANTHER" id="PTHR22674:SF6">
    <property type="entry name" value="NTPASE KAP FAMILY P-LOOP DOMAIN-CONTAINING PROTEIN 1"/>
    <property type="match status" value="1"/>
</dbReference>
<dbReference type="SUPFAM" id="SSF52540">
    <property type="entry name" value="P-loop containing nucleoside triphosphate hydrolases"/>
    <property type="match status" value="1"/>
</dbReference>
<keyword evidence="2" id="KW-0472">Membrane</keyword>
<proteinExistence type="predicted"/>
<dbReference type="EMBL" id="BJWG01000005">
    <property type="protein sequence ID" value="GEL94869.1"/>
    <property type="molecule type" value="Genomic_DNA"/>
</dbReference>
<feature type="region of interest" description="Disordered" evidence="1">
    <location>
        <begin position="211"/>
        <end position="232"/>
    </location>
</feature>
<dbReference type="Proteomes" id="UP000321720">
    <property type="component" value="Unassembled WGS sequence"/>
</dbReference>
<dbReference type="InterPro" id="IPR027417">
    <property type="entry name" value="P-loop_NTPase"/>
</dbReference>
<feature type="domain" description="KAP NTPase" evidence="3">
    <location>
        <begin position="260"/>
        <end position="651"/>
    </location>
</feature>
<comment type="caution">
    <text evidence="4">The sequence shown here is derived from an EMBL/GenBank/DDBJ whole genome shotgun (WGS) entry which is preliminary data.</text>
</comment>
<dbReference type="Pfam" id="PF07693">
    <property type="entry name" value="KAP_NTPase"/>
    <property type="match status" value="1"/>
</dbReference>
<dbReference type="PANTHER" id="PTHR22674">
    <property type="entry name" value="NTPASE, KAP FAMILY P-LOOP DOMAIN-CONTAINING 1"/>
    <property type="match status" value="1"/>
</dbReference>
<evidence type="ECO:0000256" key="2">
    <source>
        <dbReference type="SAM" id="Phobius"/>
    </source>
</evidence>
<dbReference type="InterPro" id="IPR052754">
    <property type="entry name" value="NTPase_KAP_P-loop"/>
</dbReference>
<feature type="compositionally biased region" description="Basic and acidic residues" evidence="1">
    <location>
        <begin position="14"/>
        <end position="23"/>
    </location>
</feature>
<keyword evidence="2" id="KW-1133">Transmembrane helix</keyword>
<feature type="compositionally biased region" description="Polar residues" evidence="1">
    <location>
        <begin position="1"/>
        <end position="10"/>
    </location>
</feature>
<keyword evidence="2" id="KW-0812">Transmembrane</keyword>
<organism evidence="4 5">
    <name type="scientific">Cellulomonas composti</name>
    <dbReference type="NCBI Taxonomy" id="266130"/>
    <lineage>
        <taxon>Bacteria</taxon>
        <taxon>Bacillati</taxon>
        <taxon>Actinomycetota</taxon>
        <taxon>Actinomycetes</taxon>
        <taxon>Micrococcales</taxon>
        <taxon>Cellulomonadaceae</taxon>
        <taxon>Cellulomonas</taxon>
    </lineage>
</organism>
<dbReference type="RefSeq" id="WP_146842527.1">
    <property type="nucleotide sequence ID" value="NZ_BJWG01000005.1"/>
</dbReference>
<feature type="transmembrane region" description="Helical" evidence="2">
    <location>
        <begin position="387"/>
        <end position="406"/>
    </location>
</feature>
<feature type="region of interest" description="Disordered" evidence="1">
    <location>
        <begin position="1"/>
        <end position="47"/>
    </location>
</feature>
<name>A0A511JAR7_9CELL</name>
<reference evidence="4 5" key="1">
    <citation type="submission" date="2019-07" db="EMBL/GenBank/DDBJ databases">
        <title>Whole genome shotgun sequence of Cellulomonas composti NBRC 100758.</title>
        <authorList>
            <person name="Hosoyama A."/>
            <person name="Uohara A."/>
            <person name="Ohji S."/>
            <person name="Ichikawa N."/>
        </authorList>
    </citation>
    <scope>NUCLEOTIDE SEQUENCE [LARGE SCALE GENOMIC DNA]</scope>
    <source>
        <strain evidence="4 5">NBRC 100758</strain>
    </source>
</reference>
<dbReference type="OrthoDB" id="88903at2"/>
<keyword evidence="5" id="KW-1185">Reference proteome</keyword>
<dbReference type="AlphaFoldDB" id="A0A511JAR7"/>
<evidence type="ECO:0000313" key="4">
    <source>
        <dbReference type="EMBL" id="GEL94869.1"/>
    </source>
</evidence>